<accession>A0A0K0DI82</accession>
<sequence>MAQQRTTIPRLPKVGDILPSSLQCQFNSVFVSYFAFVKDIPPGFEEILPVDVVQRLKNIHENSALTAEHQQIDEVMTSLPEELLNRLPPPPGFDRLPLPIRDELKRIHRDKVSSSTF</sequence>
<name>A0A0K0DI82_ANGCA</name>
<dbReference type="AlphaFoldDB" id="A0A0K0DI82"/>
<dbReference type="Proteomes" id="UP000035642">
    <property type="component" value="Unassembled WGS sequence"/>
</dbReference>
<evidence type="ECO:0000313" key="1">
    <source>
        <dbReference type="Proteomes" id="UP000035642"/>
    </source>
</evidence>
<evidence type="ECO:0000313" key="2">
    <source>
        <dbReference type="WBParaSite" id="ACAC_0001097801-mRNA-1"/>
    </source>
</evidence>
<proteinExistence type="predicted"/>
<dbReference type="WBParaSite" id="ACAC_0001097801-mRNA-1">
    <property type="protein sequence ID" value="ACAC_0001097801-mRNA-1"/>
    <property type="gene ID" value="ACAC_0001097801"/>
</dbReference>
<protein>
    <submittedName>
        <fullName evidence="2">Uncharacterized protein</fullName>
    </submittedName>
</protein>
<keyword evidence="1" id="KW-1185">Reference proteome</keyword>
<reference evidence="2" key="2">
    <citation type="submission" date="2017-02" db="UniProtKB">
        <authorList>
            <consortium name="WormBaseParasite"/>
        </authorList>
    </citation>
    <scope>IDENTIFICATION</scope>
</reference>
<reference evidence="1" key="1">
    <citation type="submission" date="2012-09" db="EMBL/GenBank/DDBJ databases">
        <authorList>
            <person name="Martin A.A."/>
        </authorList>
    </citation>
    <scope>NUCLEOTIDE SEQUENCE</scope>
</reference>
<organism evidence="1 2">
    <name type="scientific">Angiostrongylus cantonensis</name>
    <name type="common">Rat lungworm</name>
    <dbReference type="NCBI Taxonomy" id="6313"/>
    <lineage>
        <taxon>Eukaryota</taxon>
        <taxon>Metazoa</taxon>
        <taxon>Ecdysozoa</taxon>
        <taxon>Nematoda</taxon>
        <taxon>Chromadorea</taxon>
        <taxon>Rhabditida</taxon>
        <taxon>Rhabditina</taxon>
        <taxon>Rhabditomorpha</taxon>
        <taxon>Strongyloidea</taxon>
        <taxon>Metastrongylidae</taxon>
        <taxon>Angiostrongylus</taxon>
    </lineage>
</organism>